<comment type="caution">
    <text evidence="2">The sequence shown here is derived from an EMBL/GenBank/DDBJ whole genome shotgun (WGS) entry which is preliminary data.</text>
</comment>
<proteinExistence type="predicted"/>
<dbReference type="EMBL" id="JAUOEK010000131">
    <property type="protein sequence ID" value="MDO5970758.1"/>
    <property type="molecule type" value="Genomic_DNA"/>
</dbReference>
<protein>
    <submittedName>
        <fullName evidence="2">Uncharacterized protein</fullName>
    </submittedName>
</protein>
<evidence type="ECO:0000313" key="3">
    <source>
        <dbReference type="Proteomes" id="UP001176883"/>
    </source>
</evidence>
<reference evidence="2" key="1">
    <citation type="submission" date="2023-07" db="EMBL/GenBank/DDBJ databases">
        <title>Two novel species in the genus Flavivirga.</title>
        <authorList>
            <person name="Kwon K."/>
        </authorList>
    </citation>
    <scope>NUCLEOTIDE SEQUENCE</scope>
    <source>
        <strain evidence="2">KCTC 52353</strain>
    </source>
</reference>
<feature type="chain" id="PRO_5045644931" evidence="1">
    <location>
        <begin position="23"/>
        <end position="146"/>
    </location>
</feature>
<keyword evidence="1" id="KW-0732">Signal</keyword>
<feature type="signal peptide" evidence="1">
    <location>
        <begin position="1"/>
        <end position="22"/>
    </location>
</feature>
<sequence length="146" mass="15261">MNTKVNKIVKLAAAGLFLLALAINVKVTLEDPFAMVSEQAMASDGGGSDSSDDTDDGVSANFYKIKDIRTRSVNIITSISGTLSGGITIKVGDIFDSSIELGSGVSIEYGPADQYKIVCLGTSVVQEVECLQQDWETCASGGCPTN</sequence>
<evidence type="ECO:0000256" key="1">
    <source>
        <dbReference type="SAM" id="SignalP"/>
    </source>
</evidence>
<accession>A0ABT8WCB1</accession>
<dbReference type="Proteomes" id="UP001176883">
    <property type="component" value="Unassembled WGS sequence"/>
</dbReference>
<name>A0ABT8WCB1_9FLAO</name>
<dbReference type="RefSeq" id="WP_303278456.1">
    <property type="nucleotide sequence ID" value="NZ_JAUOEK010000131.1"/>
</dbReference>
<keyword evidence="3" id="KW-1185">Reference proteome</keyword>
<organism evidence="2 3">
    <name type="scientific">Flavivirga aquimarina</name>
    <dbReference type="NCBI Taxonomy" id="2027862"/>
    <lineage>
        <taxon>Bacteria</taxon>
        <taxon>Pseudomonadati</taxon>
        <taxon>Bacteroidota</taxon>
        <taxon>Flavobacteriia</taxon>
        <taxon>Flavobacteriales</taxon>
        <taxon>Flavobacteriaceae</taxon>
        <taxon>Flavivirga</taxon>
    </lineage>
</organism>
<evidence type="ECO:0000313" key="2">
    <source>
        <dbReference type="EMBL" id="MDO5970758.1"/>
    </source>
</evidence>
<gene>
    <name evidence="2" type="ORF">Q4Q35_13150</name>
</gene>